<dbReference type="KEGG" id="bfo:118413445"/>
<dbReference type="RefSeq" id="XP_035672721.1">
    <property type="nucleotide sequence ID" value="XM_035816828.1"/>
</dbReference>
<accession>A0A9J7KZ94</accession>
<dbReference type="SMART" id="SM00121">
    <property type="entry name" value="IB"/>
    <property type="match status" value="1"/>
</dbReference>
<evidence type="ECO:0000313" key="8">
    <source>
        <dbReference type="RefSeq" id="XP_035672722.1"/>
    </source>
</evidence>
<keyword evidence="5" id="KW-1185">Reference proteome</keyword>
<gene>
    <name evidence="6 7 8" type="primary">LOC118413445</name>
</gene>
<evidence type="ECO:0000256" key="1">
    <source>
        <dbReference type="ARBA" id="ARBA00023157"/>
    </source>
</evidence>
<keyword evidence="1" id="KW-1015">Disulfide bond</keyword>
<dbReference type="Gene3D" id="4.10.40.20">
    <property type="match status" value="1"/>
</dbReference>
<dbReference type="OrthoDB" id="5976811at2759"/>
<dbReference type="InterPro" id="IPR016187">
    <property type="entry name" value="CTDL_fold"/>
</dbReference>
<evidence type="ECO:0000313" key="5">
    <source>
        <dbReference type="Proteomes" id="UP000001554"/>
    </source>
</evidence>
<dbReference type="PANTHER" id="PTHR22801:SF63">
    <property type="entry name" value="C-TYPE LECTIN DOMAIN-CONTAINING PROTEIN"/>
    <property type="match status" value="1"/>
</dbReference>
<dbReference type="PROSITE" id="PS50041">
    <property type="entry name" value="C_TYPE_LECTIN_2"/>
    <property type="match status" value="1"/>
</dbReference>
<dbReference type="GeneID" id="118413445"/>
<dbReference type="SUPFAM" id="SSF57184">
    <property type="entry name" value="Growth factor receptor domain"/>
    <property type="match status" value="1"/>
</dbReference>
<dbReference type="Gene3D" id="2.10.70.10">
    <property type="entry name" value="Complement Module, domain 1"/>
    <property type="match status" value="1"/>
</dbReference>
<dbReference type="PROSITE" id="PS51323">
    <property type="entry name" value="IGFBP_N_2"/>
    <property type="match status" value="1"/>
</dbReference>
<feature type="domain" description="IGFBP N-terminal" evidence="4">
    <location>
        <begin position="18"/>
        <end position="91"/>
    </location>
</feature>
<name>A0A9J7KZ94_BRAFL</name>
<reference evidence="5" key="1">
    <citation type="journal article" date="2020" name="Nat. Ecol. Evol.">
        <title>Deeply conserved synteny resolves early events in vertebrate evolution.</title>
        <authorList>
            <person name="Simakov O."/>
            <person name="Marletaz F."/>
            <person name="Yue J.X."/>
            <person name="O'Connell B."/>
            <person name="Jenkins J."/>
            <person name="Brandt A."/>
            <person name="Calef R."/>
            <person name="Tung C.H."/>
            <person name="Huang T.K."/>
            <person name="Schmutz J."/>
            <person name="Satoh N."/>
            <person name="Yu J.K."/>
            <person name="Putnam N.H."/>
            <person name="Green R.E."/>
            <person name="Rokhsar D.S."/>
        </authorList>
    </citation>
    <scope>NUCLEOTIDE SEQUENCE [LARGE SCALE GENOMIC DNA]</scope>
    <source>
        <strain evidence="5">S238N-H82</strain>
    </source>
</reference>
<dbReference type="InterPro" id="IPR036084">
    <property type="entry name" value="Ser_inhib-like_sf"/>
</dbReference>
<dbReference type="InterPro" id="IPR017891">
    <property type="entry name" value="Insulin_GF-bd_Cys-rich_CS"/>
</dbReference>
<dbReference type="Proteomes" id="UP000001554">
    <property type="component" value="Chromosome 4"/>
</dbReference>
<dbReference type="SUPFAM" id="SSF57567">
    <property type="entry name" value="Serine protease inhibitors"/>
    <property type="match status" value="2"/>
</dbReference>
<sequence length="414" mass="46768">MGTWRTVVLFIGMLTSVACLSCPSCKEQHCSQPPPCVGDIVKDPCGCCDVCAKVEGERCGGPWKISGECSSGLFCDKDDDDFNAVGVCKPKKLLCGSNSHFSMCGGMCRPTCDNPSPICPAVCFPGCACDEGFVWSGDTCIPLKICPKKCPAGSHWSMCGSDCPPSCKEPIRACNKMCVPSCVCDVWDHVWHYDRCIPLKQCPPEGCKYNGRTYKEGDSWGEEDQPGKNCFCRQGRPQCLFVDCFPPTSRHVRTKDGTWDCQKLETGQCPQGYIKPQSSKGMFFCYRFDTKRLSYGDAESSCRADGGRLVTIRDYRTQLWVAIRTVLQIRQSTWIGLDDRKTDRRLVWSDLVPYSRKDYKRWDRGVLNTKNNDCAYMSRPRKYRWRLGWCKAKRPYICEYDPFAVSAIRAYQDF</sequence>
<protein>
    <submittedName>
        <fullName evidence="6 7">Zonadhesin-like</fullName>
    </submittedName>
</protein>
<dbReference type="PROSITE" id="PS00222">
    <property type="entry name" value="IGFBP_N_1"/>
    <property type="match status" value="1"/>
</dbReference>
<dbReference type="Gene3D" id="3.10.100.10">
    <property type="entry name" value="Mannose-Binding Protein A, subunit A"/>
    <property type="match status" value="1"/>
</dbReference>
<dbReference type="RefSeq" id="XP_035672722.1">
    <property type="nucleotide sequence ID" value="XM_035816829.1"/>
</dbReference>
<dbReference type="InterPro" id="IPR001304">
    <property type="entry name" value="C-type_lectin-like"/>
</dbReference>
<dbReference type="CDD" id="cd00037">
    <property type="entry name" value="CLECT"/>
    <property type="match status" value="1"/>
</dbReference>
<dbReference type="Pfam" id="PF00059">
    <property type="entry name" value="Lectin_C"/>
    <property type="match status" value="1"/>
</dbReference>
<keyword evidence="2" id="KW-0732">Signal</keyword>
<dbReference type="InterPro" id="IPR002919">
    <property type="entry name" value="TIL_dom"/>
</dbReference>
<dbReference type="AlphaFoldDB" id="A0A9J7KZ94"/>
<dbReference type="Gene3D" id="2.10.25.10">
    <property type="entry name" value="Laminin"/>
    <property type="match status" value="2"/>
</dbReference>
<proteinExistence type="predicted"/>
<dbReference type="SUPFAM" id="SSF57603">
    <property type="entry name" value="FnI-like domain"/>
    <property type="match status" value="1"/>
</dbReference>
<evidence type="ECO:0000259" key="3">
    <source>
        <dbReference type="PROSITE" id="PS50041"/>
    </source>
</evidence>
<dbReference type="InterPro" id="IPR016186">
    <property type="entry name" value="C-type_lectin-like/link_sf"/>
</dbReference>
<dbReference type="InterPro" id="IPR050801">
    <property type="entry name" value="Ca-Dep_Lectins_ImmuneDev"/>
</dbReference>
<feature type="chain" id="PRO_5044698892" evidence="2">
    <location>
        <begin position="20"/>
        <end position="414"/>
    </location>
</feature>
<dbReference type="RefSeq" id="XP_035672720.1">
    <property type="nucleotide sequence ID" value="XM_035816827.1"/>
</dbReference>
<feature type="domain" description="C-type lectin" evidence="3">
    <location>
        <begin position="285"/>
        <end position="399"/>
    </location>
</feature>
<evidence type="ECO:0000313" key="7">
    <source>
        <dbReference type="RefSeq" id="XP_035672721.1"/>
    </source>
</evidence>
<dbReference type="InterPro" id="IPR000867">
    <property type="entry name" value="IGFBP-like"/>
</dbReference>
<dbReference type="GO" id="GO:0005576">
    <property type="term" value="C:extracellular region"/>
    <property type="evidence" value="ECO:0007669"/>
    <property type="project" value="InterPro"/>
</dbReference>
<dbReference type="Pfam" id="PF00219">
    <property type="entry name" value="IGFBP"/>
    <property type="match status" value="1"/>
</dbReference>
<dbReference type="FunFam" id="2.10.25.10:FF:000055">
    <property type="entry name" value="alpha-tectorin isoform X1"/>
    <property type="match status" value="1"/>
</dbReference>
<evidence type="ECO:0000256" key="2">
    <source>
        <dbReference type="SAM" id="SignalP"/>
    </source>
</evidence>
<dbReference type="SMART" id="SM00034">
    <property type="entry name" value="CLECT"/>
    <property type="match status" value="1"/>
</dbReference>
<dbReference type="OMA" id="EMKCASQ"/>
<dbReference type="PROSITE" id="PS51257">
    <property type="entry name" value="PROKAR_LIPOPROTEIN"/>
    <property type="match status" value="1"/>
</dbReference>
<dbReference type="SUPFAM" id="SSF56436">
    <property type="entry name" value="C-type lectin-like"/>
    <property type="match status" value="1"/>
</dbReference>
<dbReference type="CDD" id="cd19941">
    <property type="entry name" value="TIL"/>
    <property type="match status" value="2"/>
</dbReference>
<reference evidence="6 7" key="2">
    <citation type="submission" date="2025-04" db="UniProtKB">
        <authorList>
            <consortium name="RefSeq"/>
        </authorList>
    </citation>
    <scope>IDENTIFICATION</scope>
    <source>
        <strain evidence="6 7">S238N-H82</strain>
        <tissue evidence="6 7">Testes</tissue>
    </source>
</reference>
<evidence type="ECO:0000313" key="6">
    <source>
        <dbReference type="RefSeq" id="XP_035672720.1"/>
    </source>
</evidence>
<dbReference type="Pfam" id="PF01826">
    <property type="entry name" value="TIL"/>
    <property type="match status" value="2"/>
</dbReference>
<dbReference type="PANTHER" id="PTHR22801">
    <property type="entry name" value="LITHOSTATHINE"/>
    <property type="match status" value="1"/>
</dbReference>
<evidence type="ECO:0000259" key="4">
    <source>
        <dbReference type="PROSITE" id="PS51323"/>
    </source>
</evidence>
<dbReference type="InterPro" id="IPR009030">
    <property type="entry name" value="Growth_fac_rcpt_cys_sf"/>
</dbReference>
<feature type="signal peptide" evidence="2">
    <location>
        <begin position="1"/>
        <end position="19"/>
    </location>
</feature>
<organism evidence="5 6">
    <name type="scientific">Branchiostoma floridae</name>
    <name type="common">Florida lancelet</name>
    <name type="synonym">Amphioxus</name>
    <dbReference type="NCBI Taxonomy" id="7739"/>
    <lineage>
        <taxon>Eukaryota</taxon>
        <taxon>Metazoa</taxon>
        <taxon>Chordata</taxon>
        <taxon>Cephalochordata</taxon>
        <taxon>Leptocardii</taxon>
        <taxon>Amphioxiformes</taxon>
        <taxon>Branchiostomatidae</taxon>
        <taxon>Branchiostoma</taxon>
    </lineage>
</organism>